<dbReference type="InterPro" id="IPR051051">
    <property type="entry name" value="E3_ubiq-ligase_TRIM/RNF"/>
</dbReference>
<keyword evidence="6" id="KW-1185">Reference proteome</keyword>
<proteinExistence type="predicted"/>
<dbReference type="Gene3D" id="2.60.120.920">
    <property type="match status" value="2"/>
</dbReference>
<dbReference type="InterPro" id="IPR043136">
    <property type="entry name" value="B30.2/SPRY_sf"/>
</dbReference>
<dbReference type="AlphaFoldDB" id="A0A3B4AQU1"/>
<dbReference type="PANTHER" id="PTHR25465">
    <property type="entry name" value="B-BOX DOMAIN CONTAINING"/>
    <property type="match status" value="1"/>
</dbReference>
<dbReference type="Ensembl" id="ENSPMGT00000020335.1">
    <property type="protein sequence ID" value="ENSPMGP00000019070.1"/>
    <property type="gene ID" value="ENSPMGG00000015519.1"/>
</dbReference>
<reference evidence="5" key="1">
    <citation type="submission" date="2025-08" db="UniProtKB">
        <authorList>
            <consortium name="Ensembl"/>
        </authorList>
    </citation>
    <scope>IDENTIFICATION</scope>
</reference>
<evidence type="ECO:0000313" key="5">
    <source>
        <dbReference type="Ensembl" id="ENSPMGP00000019070.1"/>
    </source>
</evidence>
<dbReference type="InterPro" id="IPR003879">
    <property type="entry name" value="Butyrophylin_SPRY"/>
</dbReference>
<dbReference type="GO" id="GO:0008270">
    <property type="term" value="F:zinc ion binding"/>
    <property type="evidence" value="ECO:0007669"/>
    <property type="project" value="UniProtKB-KW"/>
</dbReference>
<organism evidence="5 6">
    <name type="scientific">Periophthalmus magnuspinnatus</name>
    <dbReference type="NCBI Taxonomy" id="409849"/>
    <lineage>
        <taxon>Eukaryota</taxon>
        <taxon>Metazoa</taxon>
        <taxon>Chordata</taxon>
        <taxon>Craniata</taxon>
        <taxon>Vertebrata</taxon>
        <taxon>Euteleostomi</taxon>
        <taxon>Actinopterygii</taxon>
        <taxon>Neopterygii</taxon>
        <taxon>Teleostei</taxon>
        <taxon>Neoteleostei</taxon>
        <taxon>Acanthomorphata</taxon>
        <taxon>Gobiaria</taxon>
        <taxon>Gobiiformes</taxon>
        <taxon>Gobioidei</taxon>
        <taxon>Gobiidae</taxon>
        <taxon>Oxudercinae</taxon>
        <taxon>Periophthalmus</taxon>
    </lineage>
</organism>
<dbReference type="InterPro" id="IPR006574">
    <property type="entry name" value="PRY"/>
</dbReference>
<sequence>MFCVSDSCEFSLDPNTAHRRLLLSEDNQTVTCVKEEEEYPDHDDRFTDYCLQVLSCTGLRGRCYWEVDWNWRVSIAVSFRGIRRSGRQSGFGYNDLSWSLGRVLWQSGLGVFLDSEAGALSFYDVSSDGELFHLWTFSWSFSEPVFSGFRPVEEGSSVTLVKETMN</sequence>
<name>A0A3B4AQU1_9GOBI</name>
<keyword evidence="2" id="KW-0863">Zinc-finger</keyword>
<keyword evidence="1" id="KW-0479">Metal-binding</keyword>
<dbReference type="PANTHER" id="PTHR25465:SF14">
    <property type="entry name" value="E3 UBIQUITIN-PROTEIN LIGASE TRIM65"/>
    <property type="match status" value="1"/>
</dbReference>
<dbReference type="SMART" id="SM00589">
    <property type="entry name" value="PRY"/>
    <property type="match status" value="1"/>
</dbReference>
<keyword evidence="3" id="KW-0862">Zinc</keyword>
<evidence type="ECO:0000256" key="1">
    <source>
        <dbReference type="ARBA" id="ARBA00022723"/>
    </source>
</evidence>
<dbReference type="Proteomes" id="UP000261520">
    <property type="component" value="Unplaced"/>
</dbReference>
<evidence type="ECO:0000256" key="3">
    <source>
        <dbReference type="ARBA" id="ARBA00022833"/>
    </source>
</evidence>
<dbReference type="InterPro" id="IPR013320">
    <property type="entry name" value="ConA-like_dom_sf"/>
</dbReference>
<feature type="domain" description="SPRY-associated" evidence="4">
    <location>
        <begin position="7"/>
        <end position="60"/>
    </location>
</feature>
<evidence type="ECO:0000313" key="6">
    <source>
        <dbReference type="Proteomes" id="UP000261520"/>
    </source>
</evidence>
<dbReference type="PRINTS" id="PR01407">
    <property type="entry name" value="BUTYPHLNCDUF"/>
</dbReference>
<dbReference type="STRING" id="409849.ENSPMGP00000019070"/>
<accession>A0A3B4AQU1</accession>
<evidence type="ECO:0000259" key="4">
    <source>
        <dbReference type="SMART" id="SM00589"/>
    </source>
</evidence>
<evidence type="ECO:0000256" key="2">
    <source>
        <dbReference type="ARBA" id="ARBA00022771"/>
    </source>
</evidence>
<protein>
    <recommendedName>
        <fullName evidence="4">SPRY-associated domain-containing protein</fullName>
    </recommendedName>
</protein>
<reference evidence="5" key="2">
    <citation type="submission" date="2025-09" db="UniProtKB">
        <authorList>
            <consortium name="Ensembl"/>
        </authorList>
    </citation>
    <scope>IDENTIFICATION</scope>
</reference>
<dbReference type="Pfam" id="PF13765">
    <property type="entry name" value="PRY"/>
    <property type="match status" value="1"/>
</dbReference>
<dbReference type="SUPFAM" id="SSF49899">
    <property type="entry name" value="Concanavalin A-like lectins/glucanases"/>
    <property type="match status" value="1"/>
</dbReference>